<protein>
    <recommendedName>
        <fullName evidence="3">Reverse transcriptase domain-containing protein</fullName>
    </recommendedName>
</protein>
<sequence>MTGDEPTTKRWISEKLTTYWEEAQQLPKAKPHADPRHPVPIPSPNEPTKEIINVGSEDMLEISPSEIKYTLQQMKNGKSPEEDRITQEMLKLSGKTPGTMTTKVDSYQPNIYDKATFHVQIDDDLTDRISLGKGVRQGDTISPKLFPQHQKIYVFKKLEWKNKGLKMDGVYRNHLRFADEIVLMNSNIQALNNMVDELNEQSKKTALKIFLNKYKIMIKNECNITIDHVPIGNVEHYI</sequence>
<evidence type="ECO:0000259" key="3">
    <source>
        <dbReference type="Pfam" id="PF00078"/>
    </source>
</evidence>
<proteinExistence type="predicted"/>
<accession>A0AAR5PMZ0</accession>
<name>A0AAR5PMZ0_DENPD</name>
<dbReference type="Pfam" id="PF00078">
    <property type="entry name" value="RVT_1"/>
    <property type="match status" value="1"/>
</dbReference>
<reference evidence="5" key="1">
    <citation type="journal article" date="2013" name="Genome Biol.">
        <title>Draft genome of the mountain pine beetle, Dendroctonus ponderosae Hopkins, a major forest pest.</title>
        <authorList>
            <person name="Keeling C.I."/>
            <person name="Yuen M.M."/>
            <person name="Liao N.Y."/>
            <person name="Docking T.R."/>
            <person name="Chan S.K."/>
            <person name="Taylor G.A."/>
            <person name="Palmquist D.L."/>
            <person name="Jackman S.D."/>
            <person name="Nguyen A."/>
            <person name="Li M."/>
            <person name="Henderson H."/>
            <person name="Janes J.K."/>
            <person name="Zhao Y."/>
            <person name="Pandoh P."/>
            <person name="Moore R."/>
            <person name="Sperling F.A."/>
            <person name="Huber D.P."/>
            <person name="Birol I."/>
            <person name="Jones S.J."/>
            <person name="Bohlmann J."/>
        </authorList>
    </citation>
    <scope>NUCLEOTIDE SEQUENCE</scope>
</reference>
<feature type="domain" description="Reverse transcriptase" evidence="3">
    <location>
        <begin position="116"/>
        <end position="220"/>
    </location>
</feature>
<evidence type="ECO:0000313" key="5">
    <source>
        <dbReference type="Proteomes" id="UP000019118"/>
    </source>
</evidence>
<dbReference type="PANTHER" id="PTHR47027:SF29">
    <property type="entry name" value="C2H2-TYPE DOMAIN-CONTAINING PROTEIN"/>
    <property type="match status" value="1"/>
</dbReference>
<dbReference type="EnsemblMetazoa" id="XM_019906723.1">
    <property type="protein sequence ID" value="XP_019762282.1"/>
    <property type="gene ID" value="LOC109539119"/>
</dbReference>
<dbReference type="InterPro" id="IPR000477">
    <property type="entry name" value="RT_dom"/>
</dbReference>
<dbReference type="AlphaFoldDB" id="A0AAR5PMZ0"/>
<dbReference type="PANTHER" id="PTHR47027">
    <property type="entry name" value="REVERSE TRANSCRIPTASE DOMAIN-CONTAINING PROTEIN"/>
    <property type="match status" value="1"/>
</dbReference>
<evidence type="ECO:0000256" key="1">
    <source>
        <dbReference type="SAM" id="Coils"/>
    </source>
</evidence>
<reference evidence="4" key="2">
    <citation type="submission" date="2024-08" db="UniProtKB">
        <authorList>
            <consortium name="EnsemblMetazoa"/>
        </authorList>
    </citation>
    <scope>IDENTIFICATION</scope>
</reference>
<organism evidence="4 5">
    <name type="scientific">Dendroctonus ponderosae</name>
    <name type="common">Mountain pine beetle</name>
    <dbReference type="NCBI Taxonomy" id="77166"/>
    <lineage>
        <taxon>Eukaryota</taxon>
        <taxon>Metazoa</taxon>
        <taxon>Ecdysozoa</taxon>
        <taxon>Arthropoda</taxon>
        <taxon>Hexapoda</taxon>
        <taxon>Insecta</taxon>
        <taxon>Pterygota</taxon>
        <taxon>Neoptera</taxon>
        <taxon>Endopterygota</taxon>
        <taxon>Coleoptera</taxon>
        <taxon>Polyphaga</taxon>
        <taxon>Cucujiformia</taxon>
        <taxon>Curculionidae</taxon>
        <taxon>Scolytinae</taxon>
        <taxon>Dendroctonus</taxon>
    </lineage>
</organism>
<keyword evidence="5" id="KW-1185">Reference proteome</keyword>
<dbReference type="Proteomes" id="UP000019118">
    <property type="component" value="Unassembled WGS sequence"/>
</dbReference>
<evidence type="ECO:0000256" key="2">
    <source>
        <dbReference type="SAM" id="MobiDB-lite"/>
    </source>
</evidence>
<evidence type="ECO:0000313" key="4">
    <source>
        <dbReference type="EnsemblMetazoa" id="XP_019762282.1"/>
    </source>
</evidence>
<feature type="coiled-coil region" evidence="1">
    <location>
        <begin position="181"/>
        <end position="208"/>
    </location>
</feature>
<keyword evidence="1" id="KW-0175">Coiled coil</keyword>
<feature type="region of interest" description="Disordered" evidence="2">
    <location>
        <begin position="23"/>
        <end position="48"/>
    </location>
</feature>